<evidence type="ECO:0000313" key="2">
    <source>
        <dbReference type="Proteomes" id="UP000008311"/>
    </source>
</evidence>
<evidence type="ECO:0008006" key="3">
    <source>
        <dbReference type="Google" id="ProtNLM"/>
    </source>
</evidence>
<dbReference type="InParanoid" id="B9S3K9"/>
<protein>
    <recommendedName>
        <fullName evidence="3">Endonuclease/exonuclease/phosphatase domain-containing protein</fullName>
    </recommendedName>
</protein>
<dbReference type="Proteomes" id="UP000008311">
    <property type="component" value="Unassembled WGS sequence"/>
</dbReference>
<evidence type="ECO:0000313" key="1">
    <source>
        <dbReference type="EMBL" id="EEF41811.1"/>
    </source>
</evidence>
<organism evidence="1 2">
    <name type="scientific">Ricinus communis</name>
    <name type="common">Castor bean</name>
    <dbReference type="NCBI Taxonomy" id="3988"/>
    <lineage>
        <taxon>Eukaryota</taxon>
        <taxon>Viridiplantae</taxon>
        <taxon>Streptophyta</taxon>
        <taxon>Embryophyta</taxon>
        <taxon>Tracheophyta</taxon>
        <taxon>Spermatophyta</taxon>
        <taxon>Magnoliopsida</taxon>
        <taxon>eudicotyledons</taxon>
        <taxon>Gunneridae</taxon>
        <taxon>Pentapetalae</taxon>
        <taxon>rosids</taxon>
        <taxon>fabids</taxon>
        <taxon>Malpighiales</taxon>
        <taxon>Euphorbiaceae</taxon>
        <taxon>Acalyphoideae</taxon>
        <taxon>Acalypheae</taxon>
        <taxon>Ricinus</taxon>
    </lineage>
</organism>
<name>B9S3K9_RICCO</name>
<dbReference type="AlphaFoldDB" id="B9S3K9"/>
<accession>B9S3K9</accession>
<dbReference type="EMBL" id="EQ973859">
    <property type="protein sequence ID" value="EEF41811.1"/>
    <property type="molecule type" value="Genomic_DNA"/>
</dbReference>
<sequence length="145" mass="16772">MGDYNELLNEEDKRGHVPIPAWMLRGFKDVVLDVGLCDLPVNRHQYTWNRDTRLSNLIAATSDHSPIELVIVQVLPHGHRRVFKFENGWLHEPELKTVVLNSWGINEASPLLDKLIRCATALELWGKDLALKFKKQILECKHQMQ</sequence>
<reference evidence="2" key="1">
    <citation type="journal article" date="2010" name="Nat. Biotechnol.">
        <title>Draft genome sequence of the oilseed species Ricinus communis.</title>
        <authorList>
            <person name="Chan A.P."/>
            <person name="Crabtree J."/>
            <person name="Zhao Q."/>
            <person name="Lorenzi H."/>
            <person name="Orvis J."/>
            <person name="Puiu D."/>
            <person name="Melake-Berhan A."/>
            <person name="Jones K.M."/>
            <person name="Redman J."/>
            <person name="Chen G."/>
            <person name="Cahoon E.B."/>
            <person name="Gedil M."/>
            <person name="Stanke M."/>
            <person name="Haas B.J."/>
            <person name="Wortman J.R."/>
            <person name="Fraser-Liggett C.M."/>
            <person name="Ravel J."/>
            <person name="Rabinowicz P.D."/>
        </authorList>
    </citation>
    <scope>NUCLEOTIDE SEQUENCE [LARGE SCALE GENOMIC DNA]</scope>
    <source>
        <strain evidence="2">cv. Hale</strain>
    </source>
</reference>
<keyword evidence="2" id="KW-1185">Reference proteome</keyword>
<proteinExistence type="predicted"/>
<gene>
    <name evidence="1" type="ORF">RCOM_0671070</name>
</gene>